<dbReference type="Pfam" id="PF09926">
    <property type="entry name" value="DUF2158"/>
    <property type="match status" value="1"/>
</dbReference>
<reference evidence="1" key="1">
    <citation type="submission" date="2024-07" db="EMBL/GenBank/DDBJ databases">
        <authorList>
            <person name="Biller S.J."/>
        </authorList>
    </citation>
    <scope>NUCLEOTIDE SEQUENCE</scope>
    <source>
        <strain evidence="1">WC2420</strain>
    </source>
</reference>
<organism evidence="1">
    <name type="scientific">Rouxiella sp. WC2420</name>
    <dbReference type="NCBI Taxonomy" id="3234145"/>
    <lineage>
        <taxon>Bacteria</taxon>
        <taxon>Pseudomonadati</taxon>
        <taxon>Pseudomonadota</taxon>
        <taxon>Gammaproteobacteria</taxon>
        <taxon>Enterobacterales</taxon>
        <taxon>Yersiniaceae</taxon>
        <taxon>Rouxiella</taxon>
    </lineage>
</organism>
<dbReference type="RefSeq" id="WP_009637765.1">
    <property type="nucleotide sequence ID" value="NZ_CP165628.1"/>
</dbReference>
<evidence type="ECO:0000313" key="1">
    <source>
        <dbReference type="EMBL" id="XDU71249.1"/>
    </source>
</evidence>
<proteinExistence type="predicted"/>
<dbReference type="InterPro" id="IPR019226">
    <property type="entry name" value="DUF2158"/>
</dbReference>
<gene>
    <name evidence="1" type="ORF">AB3G37_17025</name>
</gene>
<dbReference type="EMBL" id="CP165628">
    <property type="protein sequence ID" value="XDU71249.1"/>
    <property type="molecule type" value="Genomic_DNA"/>
</dbReference>
<name>A0AB39VMN1_9GAMM</name>
<accession>A0AB39VMN1</accession>
<sequence>MAEKFEAGDVVLLKSGGPKMTIDSYDQDDEKYRCEWFVDGKVQHQLFRESSLEKYVSPGW</sequence>
<dbReference type="AlphaFoldDB" id="A0AB39VMN1"/>
<protein>
    <submittedName>
        <fullName evidence="1">YodC family protein</fullName>
    </submittedName>
</protein>